<proteinExistence type="predicted"/>
<dbReference type="EMBL" id="UPHQ01000289">
    <property type="protein sequence ID" value="VBA45410.1"/>
    <property type="molecule type" value="Genomic_DNA"/>
</dbReference>
<dbReference type="AlphaFoldDB" id="A0A498QN25"/>
<evidence type="ECO:0008006" key="3">
    <source>
        <dbReference type="Google" id="ProtNLM"/>
    </source>
</evidence>
<protein>
    <recommendedName>
        <fullName evidence="3">Phosphinothricin acetyltransferase</fullName>
    </recommendedName>
</protein>
<evidence type="ECO:0000313" key="2">
    <source>
        <dbReference type="Proteomes" id="UP000267289"/>
    </source>
</evidence>
<dbReference type="Gene3D" id="3.40.630.30">
    <property type="match status" value="1"/>
</dbReference>
<accession>A0A498QN25</accession>
<keyword evidence="2" id="KW-1185">Reference proteome</keyword>
<reference evidence="1 2" key="1">
    <citation type="submission" date="2018-09" db="EMBL/GenBank/DDBJ databases">
        <authorList>
            <person name="Tagini F."/>
        </authorList>
    </citation>
    <scope>NUCLEOTIDE SEQUENCE [LARGE SCALE GENOMIC DNA]</scope>
    <source>
        <strain evidence="1 2">MK13</strain>
    </source>
</reference>
<sequence>MQIRMATPEDASAIADIYRPYVRDTAISFETVPPSAQDMRSRLTSTLARFPWLVITDGERARGMPMPARIGREMPTAGVPMSRYTWKCHFTAEAMAATSILHC</sequence>
<gene>
    <name evidence="1" type="ORF">LAUMK13_05458</name>
</gene>
<evidence type="ECO:0000313" key="1">
    <source>
        <dbReference type="EMBL" id="VBA45410.1"/>
    </source>
</evidence>
<dbReference type="SUPFAM" id="SSF55729">
    <property type="entry name" value="Acyl-CoA N-acyltransferases (Nat)"/>
    <property type="match status" value="1"/>
</dbReference>
<dbReference type="InterPro" id="IPR016181">
    <property type="entry name" value="Acyl_CoA_acyltransferase"/>
</dbReference>
<organism evidence="1 2">
    <name type="scientific">Mycobacterium innocens</name>
    <dbReference type="NCBI Taxonomy" id="2341083"/>
    <lineage>
        <taxon>Bacteria</taxon>
        <taxon>Bacillati</taxon>
        <taxon>Actinomycetota</taxon>
        <taxon>Actinomycetes</taxon>
        <taxon>Mycobacteriales</taxon>
        <taxon>Mycobacteriaceae</taxon>
        <taxon>Mycobacterium</taxon>
    </lineage>
</organism>
<dbReference type="Proteomes" id="UP000267289">
    <property type="component" value="Unassembled WGS sequence"/>
</dbReference>
<name>A0A498QN25_9MYCO</name>